<proteinExistence type="predicted"/>
<protein>
    <submittedName>
        <fullName evidence="2">Uncharacterized protein</fullName>
    </submittedName>
</protein>
<feature type="compositionally biased region" description="Basic and acidic residues" evidence="1">
    <location>
        <begin position="1"/>
        <end position="14"/>
    </location>
</feature>
<sequence length="95" mass="10182">MEKTSEKNTRRHSDVGGLPEPPLIDDAAGIASARVVCVYGAAAAWADPRKIDRLPVAFTLSLPAAYIVCGGEQSVSGGEEKKKQKLKESELKIRC</sequence>
<organism evidence="2 3">
    <name type="scientific">Liparis tanakae</name>
    <name type="common">Tanaka's snailfish</name>
    <dbReference type="NCBI Taxonomy" id="230148"/>
    <lineage>
        <taxon>Eukaryota</taxon>
        <taxon>Metazoa</taxon>
        <taxon>Chordata</taxon>
        <taxon>Craniata</taxon>
        <taxon>Vertebrata</taxon>
        <taxon>Euteleostomi</taxon>
        <taxon>Actinopterygii</taxon>
        <taxon>Neopterygii</taxon>
        <taxon>Teleostei</taxon>
        <taxon>Neoteleostei</taxon>
        <taxon>Acanthomorphata</taxon>
        <taxon>Eupercaria</taxon>
        <taxon>Perciformes</taxon>
        <taxon>Cottioidei</taxon>
        <taxon>Cottales</taxon>
        <taxon>Liparidae</taxon>
        <taxon>Liparis</taxon>
    </lineage>
</organism>
<reference evidence="2 3" key="1">
    <citation type="submission" date="2019-03" db="EMBL/GenBank/DDBJ databases">
        <title>First draft genome of Liparis tanakae, snailfish: a comprehensive survey of snailfish specific genes.</title>
        <authorList>
            <person name="Kim W."/>
            <person name="Song I."/>
            <person name="Jeong J.-H."/>
            <person name="Kim D."/>
            <person name="Kim S."/>
            <person name="Ryu S."/>
            <person name="Song J.Y."/>
            <person name="Lee S.K."/>
        </authorList>
    </citation>
    <scope>NUCLEOTIDE SEQUENCE [LARGE SCALE GENOMIC DNA]</scope>
    <source>
        <tissue evidence="2">Muscle</tissue>
    </source>
</reference>
<gene>
    <name evidence="2" type="ORF">EYF80_062924</name>
</gene>
<name>A0A4Z2EEL2_9TELE</name>
<evidence type="ECO:0000313" key="2">
    <source>
        <dbReference type="EMBL" id="TNN26934.1"/>
    </source>
</evidence>
<comment type="caution">
    <text evidence="2">The sequence shown here is derived from an EMBL/GenBank/DDBJ whole genome shotgun (WGS) entry which is preliminary data.</text>
</comment>
<feature type="region of interest" description="Disordered" evidence="1">
    <location>
        <begin position="74"/>
        <end position="95"/>
    </location>
</feature>
<accession>A0A4Z2EEL2</accession>
<feature type="compositionally biased region" description="Basic and acidic residues" evidence="1">
    <location>
        <begin position="78"/>
        <end position="95"/>
    </location>
</feature>
<keyword evidence="3" id="KW-1185">Reference proteome</keyword>
<evidence type="ECO:0000256" key="1">
    <source>
        <dbReference type="SAM" id="MobiDB-lite"/>
    </source>
</evidence>
<dbReference type="AlphaFoldDB" id="A0A4Z2EEL2"/>
<dbReference type="EMBL" id="SRLO01009230">
    <property type="protein sequence ID" value="TNN26934.1"/>
    <property type="molecule type" value="Genomic_DNA"/>
</dbReference>
<feature type="region of interest" description="Disordered" evidence="1">
    <location>
        <begin position="1"/>
        <end position="21"/>
    </location>
</feature>
<evidence type="ECO:0000313" key="3">
    <source>
        <dbReference type="Proteomes" id="UP000314294"/>
    </source>
</evidence>
<dbReference type="Proteomes" id="UP000314294">
    <property type="component" value="Unassembled WGS sequence"/>
</dbReference>